<dbReference type="SUPFAM" id="SSF53383">
    <property type="entry name" value="PLP-dependent transferases"/>
    <property type="match status" value="1"/>
</dbReference>
<dbReference type="GO" id="GO:0005739">
    <property type="term" value="C:mitochondrion"/>
    <property type="evidence" value="ECO:0007669"/>
    <property type="project" value="TreeGrafter"/>
</dbReference>
<dbReference type="GO" id="GO:0005960">
    <property type="term" value="C:glycine cleavage complex"/>
    <property type="evidence" value="ECO:0007669"/>
    <property type="project" value="TreeGrafter"/>
</dbReference>
<dbReference type="Pfam" id="PF02347">
    <property type="entry name" value="GDC-P"/>
    <property type="match status" value="1"/>
</dbReference>
<dbReference type="GO" id="GO:0004375">
    <property type="term" value="F:glycine dehydrogenase (decarboxylating) activity"/>
    <property type="evidence" value="ECO:0007669"/>
    <property type="project" value="InterPro"/>
</dbReference>
<evidence type="ECO:0000313" key="3">
    <source>
        <dbReference type="EMBL" id="CAA2996115.1"/>
    </source>
</evidence>
<comment type="caution">
    <text evidence="3">The sequence shown here is derived from an EMBL/GenBank/DDBJ whole genome shotgun (WGS) entry which is preliminary data.</text>
</comment>
<feature type="domain" description="Glycine cleavage system P-protein N-terminal" evidence="2">
    <location>
        <begin position="24"/>
        <end position="134"/>
    </location>
</feature>
<dbReference type="GO" id="GO:0019464">
    <property type="term" value="P:glycine decarboxylation via glycine cleavage system"/>
    <property type="evidence" value="ECO:0007669"/>
    <property type="project" value="TreeGrafter"/>
</dbReference>
<dbReference type="Proteomes" id="UP000594638">
    <property type="component" value="Unassembled WGS sequence"/>
</dbReference>
<gene>
    <name evidence="3" type="ORF">OLEA9_A052708</name>
</gene>
<sequence length="134" mass="14495">MRGIGSRPRKVNFPIFDQAPQHPELAPRIRDVCGVLIQYPGIEGEILDYVEFIKNAHTNGVKVVMASDLLALIMLKTPGELGADIMVGSAQRFGVPMGYGGPHATFLATSQEYKRMMPGRIIGVSIDATGKTAL</sequence>
<organism evidence="3 4">
    <name type="scientific">Olea europaea subsp. europaea</name>
    <dbReference type="NCBI Taxonomy" id="158383"/>
    <lineage>
        <taxon>Eukaryota</taxon>
        <taxon>Viridiplantae</taxon>
        <taxon>Streptophyta</taxon>
        <taxon>Embryophyta</taxon>
        <taxon>Tracheophyta</taxon>
        <taxon>Spermatophyta</taxon>
        <taxon>Magnoliopsida</taxon>
        <taxon>eudicotyledons</taxon>
        <taxon>Gunneridae</taxon>
        <taxon>Pentapetalae</taxon>
        <taxon>asterids</taxon>
        <taxon>lamiids</taxon>
        <taxon>Lamiales</taxon>
        <taxon>Oleaceae</taxon>
        <taxon>Oleeae</taxon>
        <taxon>Olea</taxon>
    </lineage>
</organism>
<protein>
    <submittedName>
        <fullName evidence="3">Glycine dehydrogenase (Decarboxylating), mitochondrial</fullName>
    </submittedName>
</protein>
<dbReference type="OrthoDB" id="6537869at2759"/>
<keyword evidence="4" id="KW-1185">Reference proteome</keyword>
<dbReference type="PANTHER" id="PTHR11773">
    <property type="entry name" value="GLYCINE DEHYDROGENASE, DECARBOXYLATING"/>
    <property type="match status" value="1"/>
</dbReference>
<dbReference type="GO" id="GO:0016594">
    <property type="term" value="F:glycine binding"/>
    <property type="evidence" value="ECO:0007669"/>
    <property type="project" value="TreeGrafter"/>
</dbReference>
<evidence type="ECO:0000256" key="1">
    <source>
        <dbReference type="ARBA" id="ARBA00023002"/>
    </source>
</evidence>
<dbReference type="Gene3D" id="3.40.640.10">
    <property type="entry name" value="Type I PLP-dependent aspartate aminotransferase-like (Major domain)"/>
    <property type="match status" value="1"/>
</dbReference>
<dbReference type="EMBL" id="CACTIH010005517">
    <property type="protein sequence ID" value="CAA2996115.1"/>
    <property type="molecule type" value="Genomic_DNA"/>
</dbReference>
<evidence type="ECO:0000313" key="4">
    <source>
        <dbReference type="Proteomes" id="UP000594638"/>
    </source>
</evidence>
<reference evidence="3 4" key="1">
    <citation type="submission" date="2019-12" db="EMBL/GenBank/DDBJ databases">
        <authorList>
            <person name="Alioto T."/>
            <person name="Alioto T."/>
            <person name="Gomez Garrido J."/>
        </authorList>
    </citation>
    <scope>NUCLEOTIDE SEQUENCE [LARGE SCALE GENOMIC DNA]</scope>
</reference>
<dbReference type="InterPro" id="IPR020581">
    <property type="entry name" value="GDC_P"/>
</dbReference>
<dbReference type="InterPro" id="IPR015421">
    <property type="entry name" value="PyrdxlP-dep_Trfase_major"/>
</dbReference>
<dbReference type="InterPro" id="IPR049315">
    <property type="entry name" value="GDC-P_N"/>
</dbReference>
<dbReference type="PANTHER" id="PTHR11773:SF1">
    <property type="entry name" value="GLYCINE DEHYDROGENASE (DECARBOXYLATING), MITOCHONDRIAL"/>
    <property type="match status" value="1"/>
</dbReference>
<evidence type="ECO:0000259" key="2">
    <source>
        <dbReference type="Pfam" id="PF02347"/>
    </source>
</evidence>
<accession>A0A8S0SWK1</accession>
<dbReference type="GO" id="GO:0030170">
    <property type="term" value="F:pyridoxal phosphate binding"/>
    <property type="evidence" value="ECO:0007669"/>
    <property type="project" value="TreeGrafter"/>
</dbReference>
<keyword evidence="1" id="KW-0560">Oxidoreductase</keyword>
<dbReference type="InterPro" id="IPR015424">
    <property type="entry name" value="PyrdxlP-dep_Trfase"/>
</dbReference>
<dbReference type="Gramene" id="OE9A052708T1">
    <property type="protein sequence ID" value="OE9A052708C1"/>
    <property type="gene ID" value="OE9A052708"/>
</dbReference>
<dbReference type="AlphaFoldDB" id="A0A8S0SWK1"/>
<name>A0A8S0SWK1_OLEEU</name>
<proteinExistence type="predicted"/>
<dbReference type="GO" id="GO:0048046">
    <property type="term" value="C:apoplast"/>
    <property type="evidence" value="ECO:0007669"/>
    <property type="project" value="TreeGrafter"/>
</dbReference>
<dbReference type="GO" id="GO:0009941">
    <property type="term" value="C:chloroplast envelope"/>
    <property type="evidence" value="ECO:0007669"/>
    <property type="project" value="TreeGrafter"/>
</dbReference>